<dbReference type="RefSeq" id="WP_100992495.1">
    <property type="nucleotide sequence ID" value="NZ_CP025096.1"/>
</dbReference>
<organism evidence="1 2">
    <name type="scientific">Spirosoma pollinicola</name>
    <dbReference type="NCBI Taxonomy" id="2057025"/>
    <lineage>
        <taxon>Bacteria</taxon>
        <taxon>Pseudomonadati</taxon>
        <taxon>Bacteroidota</taxon>
        <taxon>Cytophagia</taxon>
        <taxon>Cytophagales</taxon>
        <taxon>Cytophagaceae</taxon>
        <taxon>Spirosoma</taxon>
    </lineage>
</organism>
<keyword evidence="2" id="KW-1185">Reference proteome</keyword>
<dbReference type="EMBL" id="CP025096">
    <property type="protein sequence ID" value="AUD05944.1"/>
    <property type="molecule type" value="Genomic_DNA"/>
</dbReference>
<protein>
    <submittedName>
        <fullName evidence="1">Uncharacterized protein</fullName>
    </submittedName>
</protein>
<proteinExistence type="predicted"/>
<dbReference type="KEGG" id="spir:CWM47_31330"/>
<dbReference type="AlphaFoldDB" id="A0A2K8Z7W9"/>
<sequence>MSEHDATALKRIKEQYSEAQNNVSVTKLLWDHTSFFKEWRNDVYYLNINNCSDDFKNGVKKLISSIDNYTGNANSVAGHEGIKKALNPMDFSSITYFFDTKSRAKEFSYIGSALEELEQIAKKE</sequence>
<dbReference type="Proteomes" id="UP000232883">
    <property type="component" value="Chromosome"/>
</dbReference>
<evidence type="ECO:0000313" key="2">
    <source>
        <dbReference type="Proteomes" id="UP000232883"/>
    </source>
</evidence>
<name>A0A2K8Z7W9_9BACT</name>
<accession>A0A2K8Z7W9</accession>
<gene>
    <name evidence="1" type="ORF">CWM47_31330</name>
</gene>
<reference evidence="1 2" key="1">
    <citation type="submission" date="2017-11" db="EMBL/GenBank/DDBJ databases">
        <title>Taxonomic description and genome sequences of Spirosoma HA7 sp. nov., isolated from pollen microhabitat of Corylus avellana.</title>
        <authorList>
            <person name="Ambika Manirajan B."/>
            <person name="Suarez C."/>
            <person name="Ratering S."/>
            <person name="Geissler-Plaum R."/>
            <person name="Cardinale M."/>
            <person name="Sylvia S."/>
        </authorList>
    </citation>
    <scope>NUCLEOTIDE SEQUENCE [LARGE SCALE GENOMIC DNA]</scope>
    <source>
        <strain evidence="1 2">HA7</strain>
    </source>
</reference>
<evidence type="ECO:0000313" key="1">
    <source>
        <dbReference type="EMBL" id="AUD05944.1"/>
    </source>
</evidence>